<dbReference type="Proteomes" id="UP001612415">
    <property type="component" value="Unassembled WGS sequence"/>
</dbReference>
<reference evidence="1 2" key="1">
    <citation type="submission" date="2024-10" db="EMBL/GenBank/DDBJ databases">
        <title>The Natural Products Discovery Center: Release of the First 8490 Sequenced Strains for Exploring Actinobacteria Biosynthetic Diversity.</title>
        <authorList>
            <person name="Kalkreuter E."/>
            <person name="Kautsar S.A."/>
            <person name="Yang D."/>
            <person name="Bader C.D."/>
            <person name="Teijaro C.N."/>
            <person name="Fluegel L."/>
            <person name="Davis C.M."/>
            <person name="Simpson J.R."/>
            <person name="Lauterbach L."/>
            <person name="Steele A.D."/>
            <person name="Gui C."/>
            <person name="Meng S."/>
            <person name="Li G."/>
            <person name="Viehrig K."/>
            <person name="Ye F."/>
            <person name="Su P."/>
            <person name="Kiefer A.F."/>
            <person name="Nichols A."/>
            <person name="Cepeda A.J."/>
            <person name="Yan W."/>
            <person name="Fan B."/>
            <person name="Jiang Y."/>
            <person name="Adhikari A."/>
            <person name="Zheng C.-J."/>
            <person name="Schuster L."/>
            <person name="Cowan T.M."/>
            <person name="Smanski M.J."/>
            <person name="Chevrette M.G."/>
            <person name="De Carvalho L.P.S."/>
            <person name="Shen B."/>
        </authorList>
    </citation>
    <scope>NUCLEOTIDE SEQUENCE [LARGE SCALE GENOMIC DNA]</scope>
    <source>
        <strain evidence="1 2">NPDC051599</strain>
    </source>
</reference>
<evidence type="ECO:0000313" key="2">
    <source>
        <dbReference type="Proteomes" id="UP001612415"/>
    </source>
</evidence>
<keyword evidence="2" id="KW-1185">Reference proteome</keyword>
<gene>
    <name evidence="1" type="ORF">ACIA8P_15170</name>
</gene>
<evidence type="ECO:0000313" key="1">
    <source>
        <dbReference type="EMBL" id="MFI5675999.1"/>
    </source>
</evidence>
<sequence length="74" mass="7594">MLLAERALFGLRLRGQQVQAASPCSPASPGAGPAPGLAGLGAVDSRVLLKARFYGVGVATQSPRGLRWLLEPAP</sequence>
<accession>A0ABW7Y0W0</accession>
<protein>
    <submittedName>
        <fullName evidence="1">Uncharacterized protein</fullName>
    </submittedName>
</protein>
<proteinExistence type="predicted"/>
<comment type="caution">
    <text evidence="1">The sequence shown here is derived from an EMBL/GenBank/DDBJ whole genome shotgun (WGS) entry which is preliminary data.</text>
</comment>
<organism evidence="1 2">
    <name type="scientific">Streptomyces cellulosae</name>
    <dbReference type="NCBI Taxonomy" id="1968"/>
    <lineage>
        <taxon>Bacteria</taxon>
        <taxon>Bacillati</taxon>
        <taxon>Actinomycetota</taxon>
        <taxon>Actinomycetes</taxon>
        <taxon>Kitasatosporales</taxon>
        <taxon>Streptomycetaceae</taxon>
        <taxon>Streptomyces</taxon>
    </lineage>
</organism>
<dbReference type="EMBL" id="JBITDC010000005">
    <property type="protein sequence ID" value="MFI5675999.1"/>
    <property type="molecule type" value="Genomic_DNA"/>
</dbReference>
<name>A0ABW7Y0W0_STRCE</name>
<dbReference type="RefSeq" id="WP_398656765.1">
    <property type="nucleotide sequence ID" value="NZ_JBITDC010000005.1"/>
</dbReference>